<dbReference type="EMBL" id="JAEANY010000001">
    <property type="protein sequence ID" value="MBH5321570.1"/>
    <property type="molecule type" value="Genomic_DNA"/>
</dbReference>
<evidence type="ECO:0000313" key="1">
    <source>
        <dbReference type="EMBL" id="MBH5321570.1"/>
    </source>
</evidence>
<organism evidence="1 2">
    <name type="scientific">Aurantiacibacter sediminis</name>
    <dbReference type="NCBI Taxonomy" id="2793064"/>
    <lineage>
        <taxon>Bacteria</taxon>
        <taxon>Pseudomonadati</taxon>
        <taxon>Pseudomonadota</taxon>
        <taxon>Alphaproteobacteria</taxon>
        <taxon>Sphingomonadales</taxon>
        <taxon>Erythrobacteraceae</taxon>
        <taxon>Aurantiacibacter</taxon>
    </lineage>
</organism>
<evidence type="ECO:0000313" key="2">
    <source>
        <dbReference type="Proteomes" id="UP000602442"/>
    </source>
</evidence>
<protein>
    <submittedName>
        <fullName evidence="1">HAD family hydrolase</fullName>
    </submittedName>
</protein>
<dbReference type="Gene3D" id="3.40.50.1000">
    <property type="entry name" value="HAD superfamily/HAD-like"/>
    <property type="match status" value="1"/>
</dbReference>
<sequence length="208" mass="23104">MSRPLVITDCDEVLLHMVRHFADWLDTEHDIAFSLDGNPFVQSMTRRQSNEVIEEKEVWSLLGGFFDTQMAHQTAIPGAVEAVKELQRDADVVVLTNLVDHRNEARRAQLLDVGITAPVYTNQGPKGSALQAIVKEHNPSRAIFIDDLAQHHASAAEITPDVHRLHFCGEPAIAPHIPCAHKAGHANARIDSWAEALPWIQKTLHGDD</sequence>
<dbReference type="Proteomes" id="UP000602442">
    <property type="component" value="Unassembled WGS sequence"/>
</dbReference>
<keyword evidence="2" id="KW-1185">Reference proteome</keyword>
<accession>A0ABS0N0T2</accession>
<dbReference type="SUPFAM" id="SSF56784">
    <property type="entry name" value="HAD-like"/>
    <property type="match status" value="1"/>
</dbReference>
<comment type="caution">
    <text evidence="1">The sequence shown here is derived from an EMBL/GenBank/DDBJ whole genome shotgun (WGS) entry which is preliminary data.</text>
</comment>
<reference evidence="1 2" key="1">
    <citation type="submission" date="2020-11" db="EMBL/GenBank/DDBJ databases">
        <title>Erythrobacter sediminis sp. nov., a marine bacterium from a tidal flat of Garorim Bay.</title>
        <authorList>
            <person name="Kim D."/>
            <person name="Yoo Y."/>
            <person name="Kim J.-J."/>
        </authorList>
    </citation>
    <scope>NUCLEOTIDE SEQUENCE [LARGE SCALE GENOMIC DNA]</scope>
    <source>
        <strain evidence="1 2">JGD-13</strain>
    </source>
</reference>
<dbReference type="InterPro" id="IPR023214">
    <property type="entry name" value="HAD_sf"/>
</dbReference>
<name>A0ABS0N0T2_9SPHN</name>
<keyword evidence="1" id="KW-0378">Hydrolase</keyword>
<dbReference type="InterPro" id="IPR036412">
    <property type="entry name" value="HAD-like_sf"/>
</dbReference>
<dbReference type="GO" id="GO:0016787">
    <property type="term" value="F:hydrolase activity"/>
    <property type="evidence" value="ECO:0007669"/>
    <property type="project" value="UniProtKB-KW"/>
</dbReference>
<gene>
    <name evidence="1" type="ORF">I5L03_03085</name>
</gene>
<dbReference type="RefSeq" id="WP_197920220.1">
    <property type="nucleotide sequence ID" value="NZ_CAWPTA010000006.1"/>
</dbReference>
<proteinExistence type="predicted"/>